<accession>A0A0C2XMV5</accession>
<gene>
    <name evidence="1" type="ORF">M378DRAFT_155849</name>
</gene>
<dbReference type="InParanoid" id="A0A0C2XMV5"/>
<dbReference type="EMBL" id="KN818223">
    <property type="protein sequence ID" value="KIL70906.1"/>
    <property type="molecule type" value="Genomic_DNA"/>
</dbReference>
<dbReference type="Proteomes" id="UP000054549">
    <property type="component" value="Unassembled WGS sequence"/>
</dbReference>
<dbReference type="AlphaFoldDB" id="A0A0C2XMV5"/>
<protein>
    <submittedName>
        <fullName evidence="1">Uncharacterized protein</fullName>
    </submittedName>
</protein>
<evidence type="ECO:0000313" key="1">
    <source>
        <dbReference type="EMBL" id="KIL70906.1"/>
    </source>
</evidence>
<reference evidence="1 2" key="1">
    <citation type="submission" date="2014-04" db="EMBL/GenBank/DDBJ databases">
        <title>Evolutionary Origins and Diversification of the Mycorrhizal Mutualists.</title>
        <authorList>
            <consortium name="DOE Joint Genome Institute"/>
            <consortium name="Mycorrhizal Genomics Consortium"/>
            <person name="Kohler A."/>
            <person name="Kuo A."/>
            <person name="Nagy L.G."/>
            <person name="Floudas D."/>
            <person name="Copeland A."/>
            <person name="Barry K.W."/>
            <person name="Cichocki N."/>
            <person name="Veneault-Fourrey C."/>
            <person name="LaButti K."/>
            <person name="Lindquist E.A."/>
            <person name="Lipzen A."/>
            <person name="Lundell T."/>
            <person name="Morin E."/>
            <person name="Murat C."/>
            <person name="Riley R."/>
            <person name="Ohm R."/>
            <person name="Sun H."/>
            <person name="Tunlid A."/>
            <person name="Henrissat B."/>
            <person name="Grigoriev I.V."/>
            <person name="Hibbett D.S."/>
            <person name="Martin F."/>
        </authorList>
    </citation>
    <scope>NUCLEOTIDE SEQUENCE [LARGE SCALE GENOMIC DNA]</scope>
    <source>
        <strain evidence="1 2">Koide BX008</strain>
    </source>
</reference>
<keyword evidence="2" id="KW-1185">Reference proteome</keyword>
<sequence length="57" mass="6312">MFTVRLFLNVRSNLDAEAASSSTCGLNSCDHFLVIASISLSSSYRQQLSPITVKYRL</sequence>
<organism evidence="1 2">
    <name type="scientific">Amanita muscaria (strain Koide BX008)</name>
    <dbReference type="NCBI Taxonomy" id="946122"/>
    <lineage>
        <taxon>Eukaryota</taxon>
        <taxon>Fungi</taxon>
        <taxon>Dikarya</taxon>
        <taxon>Basidiomycota</taxon>
        <taxon>Agaricomycotina</taxon>
        <taxon>Agaricomycetes</taxon>
        <taxon>Agaricomycetidae</taxon>
        <taxon>Agaricales</taxon>
        <taxon>Pluteineae</taxon>
        <taxon>Amanitaceae</taxon>
        <taxon>Amanita</taxon>
    </lineage>
</organism>
<dbReference type="HOGENOM" id="CLU_2996085_0_0_1"/>
<proteinExistence type="predicted"/>
<name>A0A0C2XMV5_AMAMK</name>
<evidence type="ECO:0000313" key="2">
    <source>
        <dbReference type="Proteomes" id="UP000054549"/>
    </source>
</evidence>